<dbReference type="InterPro" id="IPR001789">
    <property type="entry name" value="Sig_transdc_resp-reg_receiver"/>
</dbReference>
<evidence type="ECO:0000259" key="12">
    <source>
        <dbReference type="PROSITE" id="PS50113"/>
    </source>
</evidence>
<dbReference type="CDD" id="cd17580">
    <property type="entry name" value="REC_2_DhkD-like"/>
    <property type="match status" value="1"/>
</dbReference>
<dbReference type="InterPro" id="IPR035965">
    <property type="entry name" value="PAS-like_dom_sf"/>
</dbReference>
<dbReference type="EC" id="2.7.13.3" evidence="2"/>
<dbReference type="Gene3D" id="3.30.450.20">
    <property type="entry name" value="PAS domain"/>
    <property type="match status" value="2"/>
</dbReference>
<evidence type="ECO:0000259" key="10">
    <source>
        <dbReference type="PROSITE" id="PS50110"/>
    </source>
</evidence>
<dbReference type="Proteomes" id="UP000075260">
    <property type="component" value="Unassembled WGS sequence"/>
</dbReference>
<dbReference type="SUPFAM" id="SSF47384">
    <property type="entry name" value="Homodimeric domain of signal transducing histidine kinase"/>
    <property type="match status" value="1"/>
</dbReference>
<dbReference type="InterPro" id="IPR036097">
    <property type="entry name" value="HisK_dim/P_sf"/>
</dbReference>
<feature type="domain" description="Response regulatory" evidence="10">
    <location>
        <begin position="720"/>
        <end position="838"/>
    </location>
</feature>
<dbReference type="Pfam" id="PF00512">
    <property type="entry name" value="HisKA"/>
    <property type="match status" value="1"/>
</dbReference>
<dbReference type="SMART" id="SM00388">
    <property type="entry name" value="HisKA"/>
    <property type="match status" value="1"/>
</dbReference>
<dbReference type="InterPro" id="IPR004358">
    <property type="entry name" value="Sig_transdc_His_kin-like_C"/>
</dbReference>
<dbReference type="SUPFAM" id="SSF55781">
    <property type="entry name" value="GAF domain-like"/>
    <property type="match status" value="1"/>
</dbReference>
<dbReference type="InterPro" id="IPR000014">
    <property type="entry name" value="PAS"/>
</dbReference>
<name>A0A150QL00_SORCE</name>
<dbReference type="InterPro" id="IPR013655">
    <property type="entry name" value="PAS_fold_3"/>
</dbReference>
<protein>
    <recommendedName>
        <fullName evidence="2">histidine kinase</fullName>
        <ecNumber evidence="2">2.7.13.3</ecNumber>
    </recommendedName>
</protein>
<comment type="caution">
    <text evidence="13">The sequence shown here is derived from an EMBL/GenBank/DDBJ whole genome shotgun (WGS) entry which is preliminary data.</text>
</comment>
<keyword evidence="5" id="KW-0418">Kinase</keyword>
<dbReference type="PROSITE" id="PS50112">
    <property type="entry name" value="PAS"/>
    <property type="match status" value="1"/>
</dbReference>
<feature type="modified residue" description="4-aspartylphosphate" evidence="6">
    <location>
        <position position="769"/>
    </location>
</feature>
<dbReference type="Pfam" id="PF13492">
    <property type="entry name" value="GAF_3"/>
    <property type="match status" value="1"/>
</dbReference>
<keyword evidence="3 6" id="KW-0597">Phosphoprotein</keyword>
<evidence type="ECO:0000256" key="7">
    <source>
        <dbReference type="SAM" id="Coils"/>
    </source>
</evidence>
<dbReference type="PROSITE" id="PS50109">
    <property type="entry name" value="HIS_KIN"/>
    <property type="match status" value="1"/>
</dbReference>
<dbReference type="InterPro" id="IPR001610">
    <property type="entry name" value="PAC"/>
</dbReference>
<sequence length="841" mass="92019">MIDPDRRRFRKVRLLTEAGRALARARSACAIHDAVLTAARELSGADGAVLLLNDEQERPVVRSALGLDPALLAELRDVAQPSFDEGIARALRGAAHVATAPLIAEHRVSGVLAVARSTEGTDDEAWLLSALADQAAVALAAVARRALPDAPASERGATAQPGGEAAPGSVDEQAARLRLEADVERERYRLLARATKDSIWDWDIRTDQVERNENFCELFRYDPDQIDASGGWWIERIVPEDRDRVARGLEQVLRGDSDCWSAEYRVYRGDGSIARVLDRAYALRDAAGKAIRMVGSAVDLTERFWMESALRDREDRLRLATWAADVGTWRIDLATWSDTRDASLNRILGLEERETTQSIDDWISRVHPEDVDAVRAMTERCVREHCVYDIVHRVVRADGAIRWVHDRGRILYDEARSTMFLTGAVVDITGLKRLEEERTDLLRREQQALAQSEKDRLRAEDANRMKDEFLATVSHELRTPLTAILGWARLIKEKELAPERVKQGIASIERNAHAQSQIVDDILTVSRIITGKLRLNTVAVDLAGVIEAAVDTIAPTARAKDIEICAELGEALGHLSGDPDRLQQVMWNLLSNAVKFTPKRGRVTVRAARSDSQVVIAVTDDGKGIARAFLPYVFERFRQGDSSPTRAYGGLGLGLAIVRHLVELHGGTVEADSPGEGWGATFTVTLPAQNAPMSARGGPPPAPRPAALEDDGSTALSGIHVLLVEDEPDAREMIAFVLEATGAQVTAAGSTGEAMGLLERLSPDVLVSDIGMPGESGYALIKQVRATGRDEIRGIPAVALTAYARIEDRRRALMAGFQKHVPKPIDPSCLVKVIADLAGRP</sequence>
<dbReference type="PRINTS" id="PR00344">
    <property type="entry name" value="BCTRLSENSOR"/>
</dbReference>
<dbReference type="InterPro" id="IPR005467">
    <property type="entry name" value="His_kinase_dom"/>
</dbReference>
<dbReference type="FunFam" id="3.30.565.10:FF:000010">
    <property type="entry name" value="Sensor histidine kinase RcsC"/>
    <property type="match status" value="1"/>
</dbReference>
<organism evidence="13 14">
    <name type="scientific">Sorangium cellulosum</name>
    <name type="common">Polyangium cellulosum</name>
    <dbReference type="NCBI Taxonomy" id="56"/>
    <lineage>
        <taxon>Bacteria</taxon>
        <taxon>Pseudomonadati</taxon>
        <taxon>Myxococcota</taxon>
        <taxon>Polyangia</taxon>
        <taxon>Polyangiales</taxon>
        <taxon>Polyangiaceae</taxon>
        <taxon>Sorangium</taxon>
    </lineage>
</organism>
<evidence type="ECO:0000256" key="1">
    <source>
        <dbReference type="ARBA" id="ARBA00000085"/>
    </source>
</evidence>
<dbReference type="Gene3D" id="3.30.450.40">
    <property type="match status" value="1"/>
</dbReference>
<evidence type="ECO:0000259" key="11">
    <source>
        <dbReference type="PROSITE" id="PS50112"/>
    </source>
</evidence>
<evidence type="ECO:0000259" key="9">
    <source>
        <dbReference type="PROSITE" id="PS50109"/>
    </source>
</evidence>
<dbReference type="NCBIfam" id="TIGR00229">
    <property type="entry name" value="sensory_box"/>
    <property type="match status" value="2"/>
</dbReference>
<dbReference type="SUPFAM" id="SSF55785">
    <property type="entry name" value="PYP-like sensor domain (PAS domain)"/>
    <property type="match status" value="2"/>
</dbReference>
<dbReference type="InterPro" id="IPR000700">
    <property type="entry name" value="PAS-assoc_C"/>
</dbReference>
<dbReference type="GO" id="GO:0000155">
    <property type="term" value="F:phosphorelay sensor kinase activity"/>
    <property type="evidence" value="ECO:0007669"/>
    <property type="project" value="InterPro"/>
</dbReference>
<gene>
    <name evidence="13" type="ORF">BE15_35785</name>
</gene>
<dbReference type="PROSITE" id="PS50113">
    <property type="entry name" value="PAC"/>
    <property type="match status" value="2"/>
</dbReference>
<proteinExistence type="predicted"/>
<feature type="region of interest" description="Disordered" evidence="8">
    <location>
        <begin position="151"/>
        <end position="171"/>
    </location>
</feature>
<comment type="catalytic activity">
    <reaction evidence="1">
        <text>ATP + protein L-histidine = ADP + protein N-phospho-L-histidine.</text>
        <dbReference type="EC" id="2.7.13.3"/>
    </reaction>
</comment>
<evidence type="ECO:0000313" key="13">
    <source>
        <dbReference type="EMBL" id="KYF68623.1"/>
    </source>
</evidence>
<dbReference type="SMART" id="SM00091">
    <property type="entry name" value="PAS"/>
    <property type="match status" value="2"/>
</dbReference>
<dbReference type="PANTHER" id="PTHR43547">
    <property type="entry name" value="TWO-COMPONENT HISTIDINE KINASE"/>
    <property type="match status" value="1"/>
</dbReference>
<dbReference type="CDD" id="cd00082">
    <property type="entry name" value="HisKA"/>
    <property type="match status" value="1"/>
</dbReference>
<evidence type="ECO:0000313" key="14">
    <source>
        <dbReference type="Proteomes" id="UP000075260"/>
    </source>
</evidence>
<feature type="coiled-coil region" evidence="7">
    <location>
        <begin position="431"/>
        <end position="462"/>
    </location>
</feature>
<evidence type="ECO:0000256" key="3">
    <source>
        <dbReference type="ARBA" id="ARBA00022553"/>
    </source>
</evidence>
<reference evidence="13 14" key="1">
    <citation type="submission" date="2014-02" db="EMBL/GenBank/DDBJ databases">
        <title>The small core and large imbalanced accessory genome model reveals a collaborative survival strategy of Sorangium cellulosum strains in nature.</title>
        <authorList>
            <person name="Han K."/>
            <person name="Peng R."/>
            <person name="Blom J."/>
            <person name="Li Y.-Z."/>
        </authorList>
    </citation>
    <scope>NUCLEOTIDE SEQUENCE [LARGE SCALE GENOMIC DNA]</scope>
    <source>
        <strain evidence="13 14">So0008-312</strain>
    </source>
</reference>
<dbReference type="SMART" id="SM00387">
    <property type="entry name" value="HATPase_c"/>
    <property type="match status" value="1"/>
</dbReference>
<dbReference type="CDD" id="cd00130">
    <property type="entry name" value="PAS"/>
    <property type="match status" value="2"/>
</dbReference>
<dbReference type="Pfam" id="PF02518">
    <property type="entry name" value="HATPase_c"/>
    <property type="match status" value="1"/>
</dbReference>
<evidence type="ECO:0000256" key="4">
    <source>
        <dbReference type="ARBA" id="ARBA00022679"/>
    </source>
</evidence>
<dbReference type="InterPro" id="IPR011006">
    <property type="entry name" value="CheY-like_superfamily"/>
</dbReference>
<dbReference type="AlphaFoldDB" id="A0A150QL00"/>
<evidence type="ECO:0000256" key="5">
    <source>
        <dbReference type="ARBA" id="ARBA00022777"/>
    </source>
</evidence>
<dbReference type="InterPro" id="IPR003661">
    <property type="entry name" value="HisK_dim/P_dom"/>
</dbReference>
<dbReference type="Pfam" id="PF00072">
    <property type="entry name" value="Response_reg"/>
    <property type="match status" value="1"/>
</dbReference>
<evidence type="ECO:0000256" key="2">
    <source>
        <dbReference type="ARBA" id="ARBA00012438"/>
    </source>
</evidence>
<accession>A0A150QL00</accession>
<dbReference type="EMBL" id="JEMA01000552">
    <property type="protein sequence ID" value="KYF68623.1"/>
    <property type="molecule type" value="Genomic_DNA"/>
</dbReference>
<dbReference type="Gene3D" id="1.10.287.130">
    <property type="match status" value="1"/>
</dbReference>
<dbReference type="PROSITE" id="PS50110">
    <property type="entry name" value="RESPONSE_REGULATORY"/>
    <property type="match status" value="1"/>
</dbReference>
<dbReference type="CDD" id="cd16922">
    <property type="entry name" value="HATPase_EvgS-ArcB-TorS-like"/>
    <property type="match status" value="1"/>
</dbReference>
<dbReference type="InterPro" id="IPR003018">
    <property type="entry name" value="GAF"/>
</dbReference>
<dbReference type="Gene3D" id="2.10.70.100">
    <property type="match status" value="2"/>
</dbReference>
<dbReference type="InterPro" id="IPR029016">
    <property type="entry name" value="GAF-like_dom_sf"/>
</dbReference>
<dbReference type="PANTHER" id="PTHR43547:SF2">
    <property type="entry name" value="HYBRID SIGNAL TRANSDUCTION HISTIDINE KINASE C"/>
    <property type="match status" value="1"/>
</dbReference>
<keyword evidence="4" id="KW-0808">Transferase</keyword>
<keyword evidence="7" id="KW-0175">Coiled coil</keyword>
<evidence type="ECO:0000256" key="8">
    <source>
        <dbReference type="SAM" id="MobiDB-lite"/>
    </source>
</evidence>
<dbReference type="SUPFAM" id="SSF52172">
    <property type="entry name" value="CheY-like"/>
    <property type="match status" value="1"/>
</dbReference>
<feature type="domain" description="Histidine kinase" evidence="9">
    <location>
        <begin position="472"/>
        <end position="690"/>
    </location>
</feature>
<feature type="domain" description="PAC" evidence="12">
    <location>
        <begin position="388"/>
        <end position="440"/>
    </location>
</feature>
<dbReference type="SMART" id="SM00448">
    <property type="entry name" value="REC"/>
    <property type="match status" value="1"/>
</dbReference>
<dbReference type="Gene3D" id="3.40.50.2300">
    <property type="match status" value="1"/>
</dbReference>
<feature type="domain" description="PAC" evidence="12">
    <location>
        <begin position="260"/>
        <end position="312"/>
    </location>
</feature>
<dbReference type="InterPro" id="IPR036890">
    <property type="entry name" value="HATPase_C_sf"/>
</dbReference>
<feature type="domain" description="PAS" evidence="11">
    <location>
        <begin position="184"/>
        <end position="256"/>
    </location>
</feature>
<dbReference type="SMART" id="SM00086">
    <property type="entry name" value="PAC"/>
    <property type="match status" value="2"/>
</dbReference>
<dbReference type="SUPFAM" id="SSF55874">
    <property type="entry name" value="ATPase domain of HSP90 chaperone/DNA topoisomerase II/histidine kinase"/>
    <property type="match status" value="1"/>
</dbReference>
<dbReference type="Pfam" id="PF08447">
    <property type="entry name" value="PAS_3"/>
    <property type="match status" value="2"/>
</dbReference>
<dbReference type="Gene3D" id="3.30.565.10">
    <property type="entry name" value="Histidine kinase-like ATPase, C-terminal domain"/>
    <property type="match status" value="1"/>
</dbReference>
<evidence type="ECO:0000256" key="6">
    <source>
        <dbReference type="PROSITE-ProRule" id="PRU00169"/>
    </source>
</evidence>
<dbReference type="InterPro" id="IPR003594">
    <property type="entry name" value="HATPase_dom"/>
</dbReference>